<accession>A0A939FRP2</accession>
<dbReference type="Gene3D" id="3.40.50.620">
    <property type="entry name" value="HUPs"/>
    <property type="match status" value="1"/>
</dbReference>
<dbReference type="SUPFAM" id="SSF52402">
    <property type="entry name" value="Adenine nucleotide alpha hydrolases-like"/>
    <property type="match status" value="1"/>
</dbReference>
<dbReference type="RefSeq" id="WP_086566135.1">
    <property type="nucleotide sequence ID" value="NZ_JAFMOF010000003.1"/>
</dbReference>
<evidence type="ECO:0000313" key="2">
    <source>
        <dbReference type="Proteomes" id="UP000664781"/>
    </source>
</evidence>
<gene>
    <name evidence="1" type="ORF">J1792_23430</name>
</gene>
<proteinExistence type="predicted"/>
<reference evidence="1" key="1">
    <citation type="submission" date="2021-03" db="EMBL/GenBank/DDBJ databases">
        <title>Streptomyces strains.</title>
        <authorList>
            <person name="Lund M.B."/>
            <person name="Toerring T."/>
        </authorList>
    </citation>
    <scope>NUCLEOTIDE SEQUENCE</scope>
    <source>
        <strain evidence="1">JCM 4242</strain>
    </source>
</reference>
<organism evidence="1 2">
    <name type="scientific">Streptomyces triculaminicus</name>
    <dbReference type="NCBI Taxonomy" id="2816232"/>
    <lineage>
        <taxon>Bacteria</taxon>
        <taxon>Bacillati</taxon>
        <taxon>Actinomycetota</taxon>
        <taxon>Actinomycetes</taxon>
        <taxon>Kitasatosporales</taxon>
        <taxon>Streptomycetaceae</taxon>
        <taxon>Streptomyces</taxon>
    </lineage>
</organism>
<dbReference type="EMBL" id="JAFMOF010000003">
    <property type="protein sequence ID" value="MBO0655624.1"/>
    <property type="molecule type" value="Genomic_DNA"/>
</dbReference>
<dbReference type="InterPro" id="IPR014729">
    <property type="entry name" value="Rossmann-like_a/b/a_fold"/>
</dbReference>
<name>A0A939FRP2_9ACTN</name>
<dbReference type="AlphaFoldDB" id="A0A939FRP2"/>
<keyword evidence="2" id="KW-1185">Reference proteome</keyword>
<evidence type="ECO:0000313" key="1">
    <source>
        <dbReference type="EMBL" id="MBO0655624.1"/>
    </source>
</evidence>
<comment type="caution">
    <text evidence="1">The sequence shown here is derived from an EMBL/GenBank/DDBJ whole genome shotgun (WGS) entry which is preliminary data.</text>
</comment>
<sequence length="166" mass="18517">MFTSVLMIEQPLSTADVDFVTTLHDDAMSFVVLMRPRGNEDRLLRAIDDVALGELEQAVHEADEPEGDEALRPAALALEHSLQRLRAAGCEAVGQIIDNHPLDLLRSVVEQTHADEVIVLTAPHLVEEFFHRDWASRARHKVGVPVLKLYAHNDEDEEEVVTGPDE</sequence>
<dbReference type="Proteomes" id="UP000664781">
    <property type="component" value="Unassembled WGS sequence"/>
</dbReference>
<protein>
    <submittedName>
        <fullName evidence="1">Indole-3-glycerol phosphate synthase</fullName>
    </submittedName>
</protein>